<keyword evidence="3" id="KW-1185">Reference proteome</keyword>
<dbReference type="SMART" id="SM00353">
    <property type="entry name" value="HLH"/>
    <property type="match status" value="1"/>
</dbReference>
<evidence type="ECO:0000259" key="1">
    <source>
        <dbReference type="PROSITE" id="PS50888"/>
    </source>
</evidence>
<name>A0A482X9U7_LAOST</name>
<organism evidence="2 3">
    <name type="scientific">Laodelphax striatellus</name>
    <name type="common">Small brown planthopper</name>
    <name type="synonym">Delphax striatella</name>
    <dbReference type="NCBI Taxonomy" id="195883"/>
    <lineage>
        <taxon>Eukaryota</taxon>
        <taxon>Metazoa</taxon>
        <taxon>Ecdysozoa</taxon>
        <taxon>Arthropoda</taxon>
        <taxon>Hexapoda</taxon>
        <taxon>Insecta</taxon>
        <taxon>Pterygota</taxon>
        <taxon>Neoptera</taxon>
        <taxon>Paraneoptera</taxon>
        <taxon>Hemiptera</taxon>
        <taxon>Auchenorrhyncha</taxon>
        <taxon>Fulgoroidea</taxon>
        <taxon>Delphacidae</taxon>
        <taxon>Criomorphinae</taxon>
        <taxon>Laodelphax</taxon>
    </lineage>
</organism>
<comment type="caution">
    <text evidence="2">The sequence shown here is derived from an EMBL/GenBank/DDBJ whole genome shotgun (WGS) entry which is preliminary data.</text>
</comment>
<accession>A0A482X9U7</accession>
<dbReference type="SMR" id="A0A482X9U7"/>
<dbReference type="InParanoid" id="A0A482X9U7"/>
<gene>
    <name evidence="2" type="ORF">LSTR_LSTR012583</name>
</gene>
<dbReference type="Gene3D" id="4.10.280.10">
    <property type="entry name" value="Helix-loop-helix DNA-binding domain"/>
    <property type="match status" value="1"/>
</dbReference>
<dbReference type="InterPro" id="IPR011598">
    <property type="entry name" value="bHLH_dom"/>
</dbReference>
<dbReference type="Proteomes" id="UP000291343">
    <property type="component" value="Unassembled WGS sequence"/>
</dbReference>
<dbReference type="GO" id="GO:0046983">
    <property type="term" value="F:protein dimerization activity"/>
    <property type="evidence" value="ECO:0007669"/>
    <property type="project" value="InterPro"/>
</dbReference>
<proteinExistence type="predicted"/>
<dbReference type="PROSITE" id="PS50888">
    <property type="entry name" value="BHLH"/>
    <property type="match status" value="1"/>
</dbReference>
<dbReference type="EMBL" id="QKKF02015052">
    <property type="protein sequence ID" value="RZF42449.1"/>
    <property type="molecule type" value="Genomic_DNA"/>
</dbReference>
<protein>
    <recommendedName>
        <fullName evidence="1">BHLH domain-containing protein</fullName>
    </recommendedName>
</protein>
<feature type="domain" description="BHLH" evidence="1">
    <location>
        <begin position="13"/>
        <end position="65"/>
    </location>
</feature>
<dbReference type="InterPro" id="IPR036638">
    <property type="entry name" value="HLH_DNA-bd_sf"/>
</dbReference>
<evidence type="ECO:0000313" key="2">
    <source>
        <dbReference type="EMBL" id="RZF42449.1"/>
    </source>
</evidence>
<sequence length="86" mass="9811">MKVKQKVKIKKKQETINNRLWERERRNKLNDAFGQLDRQLPDFDPSRARSKLAVLLASIAHIGHLQQLVETLNGEGVGEGQGRHAT</sequence>
<dbReference type="SUPFAM" id="SSF47459">
    <property type="entry name" value="HLH, helix-loop-helix DNA-binding domain"/>
    <property type="match status" value="1"/>
</dbReference>
<evidence type="ECO:0000313" key="3">
    <source>
        <dbReference type="Proteomes" id="UP000291343"/>
    </source>
</evidence>
<reference evidence="2 3" key="1">
    <citation type="journal article" date="2017" name="Gigascience">
        <title>Genome sequence of the small brown planthopper, Laodelphax striatellus.</title>
        <authorList>
            <person name="Zhu J."/>
            <person name="Jiang F."/>
            <person name="Wang X."/>
            <person name="Yang P."/>
            <person name="Bao Y."/>
            <person name="Zhao W."/>
            <person name="Wang W."/>
            <person name="Lu H."/>
            <person name="Wang Q."/>
            <person name="Cui N."/>
            <person name="Li J."/>
            <person name="Chen X."/>
            <person name="Luo L."/>
            <person name="Yu J."/>
            <person name="Kang L."/>
            <person name="Cui F."/>
        </authorList>
    </citation>
    <scope>NUCLEOTIDE SEQUENCE [LARGE SCALE GENOMIC DNA]</scope>
    <source>
        <strain evidence="2">Lst14</strain>
    </source>
</reference>
<dbReference type="CDD" id="cd00083">
    <property type="entry name" value="bHLH_SF"/>
    <property type="match status" value="1"/>
</dbReference>
<dbReference type="AlphaFoldDB" id="A0A482X9U7"/>
<dbReference type="OrthoDB" id="60033at2759"/>
<dbReference type="Pfam" id="PF00010">
    <property type="entry name" value="HLH"/>
    <property type="match status" value="1"/>
</dbReference>